<comment type="caution">
    <text evidence="2">The sequence shown here is derived from an EMBL/GenBank/DDBJ whole genome shotgun (WGS) entry which is preliminary data.</text>
</comment>
<feature type="compositionally biased region" description="Basic residues" evidence="1">
    <location>
        <begin position="1"/>
        <end position="13"/>
    </location>
</feature>
<accession>A0A5N6LVX5</accession>
<organism evidence="2 3">
    <name type="scientific">Mikania micrantha</name>
    <name type="common">bitter vine</name>
    <dbReference type="NCBI Taxonomy" id="192012"/>
    <lineage>
        <taxon>Eukaryota</taxon>
        <taxon>Viridiplantae</taxon>
        <taxon>Streptophyta</taxon>
        <taxon>Embryophyta</taxon>
        <taxon>Tracheophyta</taxon>
        <taxon>Spermatophyta</taxon>
        <taxon>Magnoliopsida</taxon>
        <taxon>eudicotyledons</taxon>
        <taxon>Gunneridae</taxon>
        <taxon>Pentapetalae</taxon>
        <taxon>asterids</taxon>
        <taxon>campanulids</taxon>
        <taxon>Asterales</taxon>
        <taxon>Asteraceae</taxon>
        <taxon>Asteroideae</taxon>
        <taxon>Heliantheae alliance</taxon>
        <taxon>Eupatorieae</taxon>
        <taxon>Mikania</taxon>
    </lineage>
</organism>
<name>A0A5N6LVX5_9ASTR</name>
<feature type="region of interest" description="Disordered" evidence="1">
    <location>
        <begin position="1"/>
        <end position="79"/>
    </location>
</feature>
<dbReference type="EMBL" id="SZYD01000018">
    <property type="protein sequence ID" value="KAD2804852.1"/>
    <property type="molecule type" value="Genomic_DNA"/>
</dbReference>
<dbReference type="AlphaFoldDB" id="A0A5N6LVX5"/>
<sequence>MELGGGRRHKGPGRHSGGVGRRAMAERSRLLPQSHRQKLPPISPTASSSLAVRRRLPLPRRPLPSVGSPNHRPLATEIPDRRRVPLALNLFPSGRRKGPVTAAPPGDVIIFLCCRSSD</sequence>
<proteinExistence type="predicted"/>
<gene>
    <name evidence="2" type="ORF">E3N88_38229</name>
</gene>
<reference evidence="2 3" key="1">
    <citation type="submission" date="2019-05" db="EMBL/GenBank/DDBJ databases">
        <title>Mikania micrantha, genome provides insights into the molecular mechanism of rapid growth.</title>
        <authorList>
            <person name="Liu B."/>
        </authorList>
    </citation>
    <scope>NUCLEOTIDE SEQUENCE [LARGE SCALE GENOMIC DNA]</scope>
    <source>
        <strain evidence="2">NLD-2019</strain>
        <tissue evidence="2">Leaf</tissue>
    </source>
</reference>
<keyword evidence="3" id="KW-1185">Reference proteome</keyword>
<evidence type="ECO:0000313" key="3">
    <source>
        <dbReference type="Proteomes" id="UP000326396"/>
    </source>
</evidence>
<evidence type="ECO:0000313" key="2">
    <source>
        <dbReference type="EMBL" id="KAD2804852.1"/>
    </source>
</evidence>
<protein>
    <submittedName>
        <fullName evidence="2">Uncharacterized protein</fullName>
    </submittedName>
</protein>
<evidence type="ECO:0000256" key="1">
    <source>
        <dbReference type="SAM" id="MobiDB-lite"/>
    </source>
</evidence>
<dbReference type="Proteomes" id="UP000326396">
    <property type="component" value="Linkage Group LG8"/>
</dbReference>